<evidence type="ECO:0000313" key="2">
    <source>
        <dbReference type="Proteomes" id="UP000244722"/>
    </source>
</evidence>
<dbReference type="Gene3D" id="3.30.470.20">
    <property type="entry name" value="ATP-grasp fold, B domain"/>
    <property type="match status" value="1"/>
</dbReference>
<keyword evidence="2" id="KW-1185">Reference proteome</keyword>
<dbReference type="Proteomes" id="UP000244722">
    <property type="component" value="Unassembled WGS sequence"/>
</dbReference>
<dbReference type="EMBL" id="NESQ01000106">
    <property type="protein sequence ID" value="PUU78801.1"/>
    <property type="molecule type" value="Genomic_DNA"/>
</dbReference>
<organism evidence="1 2">
    <name type="scientific">Tuber borchii</name>
    <name type="common">White truffle</name>
    <dbReference type="NCBI Taxonomy" id="42251"/>
    <lineage>
        <taxon>Eukaryota</taxon>
        <taxon>Fungi</taxon>
        <taxon>Dikarya</taxon>
        <taxon>Ascomycota</taxon>
        <taxon>Pezizomycotina</taxon>
        <taxon>Pezizomycetes</taxon>
        <taxon>Pezizales</taxon>
        <taxon>Tuberaceae</taxon>
        <taxon>Tuber</taxon>
    </lineage>
</organism>
<dbReference type="AlphaFoldDB" id="A0A2T6ZTJ7"/>
<gene>
    <name evidence="1" type="ORF">B9Z19DRAFT_1126055</name>
</gene>
<evidence type="ECO:0008006" key="3">
    <source>
        <dbReference type="Google" id="ProtNLM"/>
    </source>
</evidence>
<reference evidence="1 2" key="1">
    <citation type="submission" date="2017-04" db="EMBL/GenBank/DDBJ databases">
        <title>Draft genome sequence of Tuber borchii Vittad., a whitish edible truffle.</title>
        <authorList>
            <consortium name="DOE Joint Genome Institute"/>
            <person name="Murat C."/>
            <person name="Kuo A."/>
            <person name="Barry K.W."/>
            <person name="Clum A."/>
            <person name="Dockter R.B."/>
            <person name="Fauchery L."/>
            <person name="Iotti M."/>
            <person name="Kohler A."/>
            <person name="Labutti K."/>
            <person name="Lindquist E.A."/>
            <person name="Lipzen A."/>
            <person name="Ohm R.A."/>
            <person name="Wang M."/>
            <person name="Grigoriev I.V."/>
            <person name="Zambonelli A."/>
            <person name="Martin F.M."/>
        </authorList>
    </citation>
    <scope>NUCLEOTIDE SEQUENCE [LARGE SCALE GENOMIC DNA]</scope>
    <source>
        <strain evidence="1 2">Tbo3840</strain>
    </source>
</reference>
<protein>
    <recommendedName>
        <fullName evidence="3">ATP-grasp domain-containing protein</fullName>
    </recommendedName>
</protein>
<name>A0A2T6ZTJ7_TUBBO</name>
<evidence type="ECO:0000313" key="1">
    <source>
        <dbReference type="EMBL" id="PUU78801.1"/>
    </source>
</evidence>
<dbReference type="OrthoDB" id="422362at2759"/>
<comment type="caution">
    <text evidence="1">The sequence shown here is derived from an EMBL/GenBank/DDBJ whole genome shotgun (WGS) entry which is preliminary data.</text>
</comment>
<dbReference type="SUPFAM" id="SSF56059">
    <property type="entry name" value="Glutathione synthetase ATP-binding domain-like"/>
    <property type="match status" value="1"/>
</dbReference>
<proteinExistence type="predicted"/>
<dbReference type="STRING" id="42251.A0A2T6ZTJ7"/>
<accession>A0A2T6ZTJ7</accession>
<sequence>MAHLIRQSLEVPLHPHAGDSLRHEHDLSKYASICPPPAHHYLRPILHKTNSEHAKEAVNRTVGPAGVRPPYPVILKPVRGIGREEVQLVNSFARVLDALDDLLNIYSVVLVEELLEGEEGTIMLVPDSQGNFMALTIVCQFDQVSAVILCCGHAPVTKNSGLVSVREEDS</sequence>